<dbReference type="Proteomes" id="UP000288716">
    <property type="component" value="Unassembled WGS sequence"/>
</dbReference>
<dbReference type="VEuPathDB" id="VectorBase:LDEU010179"/>
<proteinExistence type="predicted"/>
<dbReference type="PROSITE" id="PS50005">
    <property type="entry name" value="TPR"/>
    <property type="match status" value="1"/>
</dbReference>
<accession>A0A443S310</accession>
<dbReference type="EMBL" id="NCKV01010533">
    <property type="protein sequence ID" value="RWS21861.1"/>
    <property type="molecule type" value="Genomic_DNA"/>
</dbReference>
<protein>
    <submittedName>
        <fullName evidence="2">Tetratricopeptide repeat protein 39A-like protein</fullName>
    </submittedName>
</protein>
<feature type="repeat" description="TPR" evidence="1">
    <location>
        <begin position="89"/>
        <end position="122"/>
    </location>
</feature>
<comment type="caution">
    <text evidence="2">The sequence shown here is derived from an EMBL/GenBank/DDBJ whole genome shotgun (WGS) entry which is preliminary data.</text>
</comment>
<gene>
    <name evidence="2" type="ORF">B4U80_11754</name>
</gene>
<organism evidence="2 3">
    <name type="scientific">Leptotrombidium deliense</name>
    <dbReference type="NCBI Taxonomy" id="299467"/>
    <lineage>
        <taxon>Eukaryota</taxon>
        <taxon>Metazoa</taxon>
        <taxon>Ecdysozoa</taxon>
        <taxon>Arthropoda</taxon>
        <taxon>Chelicerata</taxon>
        <taxon>Arachnida</taxon>
        <taxon>Acari</taxon>
        <taxon>Acariformes</taxon>
        <taxon>Trombidiformes</taxon>
        <taxon>Prostigmata</taxon>
        <taxon>Anystina</taxon>
        <taxon>Parasitengona</taxon>
        <taxon>Trombiculoidea</taxon>
        <taxon>Trombiculidae</taxon>
        <taxon>Leptotrombidium</taxon>
    </lineage>
</organism>
<evidence type="ECO:0000256" key="1">
    <source>
        <dbReference type="PROSITE-ProRule" id="PRU00339"/>
    </source>
</evidence>
<keyword evidence="1" id="KW-0802">TPR repeat</keyword>
<dbReference type="Pfam" id="PF13181">
    <property type="entry name" value="TPR_8"/>
    <property type="match status" value="1"/>
</dbReference>
<evidence type="ECO:0000313" key="2">
    <source>
        <dbReference type="EMBL" id="RWS21861.1"/>
    </source>
</evidence>
<sequence length="148" mass="17282">MFILQELFYIWNCIFALKTQSLAESFMKRIEAKIKLFDGDAEKHESMSFLVLIKGVLFRNLDRDEHAVQCFKAVIEAGKGIKKDTFIVPHAILELGTTYLKMKNFEEANEYLHRAKNDYEKFLNESIVNLRVSSALRQLQIMEDSTRL</sequence>
<dbReference type="InterPro" id="IPR019412">
    <property type="entry name" value="IML2/TPR_39"/>
</dbReference>
<dbReference type="OrthoDB" id="2154985at2759"/>
<reference evidence="2 3" key="1">
    <citation type="journal article" date="2018" name="Gigascience">
        <title>Genomes of trombidid mites reveal novel predicted allergens and laterally-transferred genes associated with secondary metabolism.</title>
        <authorList>
            <person name="Dong X."/>
            <person name="Chaisiri K."/>
            <person name="Xia D."/>
            <person name="Armstrong S.D."/>
            <person name="Fang Y."/>
            <person name="Donnelly M.J."/>
            <person name="Kadowaki T."/>
            <person name="McGarry J.W."/>
            <person name="Darby A.C."/>
            <person name="Makepeace B.L."/>
        </authorList>
    </citation>
    <scope>NUCLEOTIDE SEQUENCE [LARGE SCALE GENOMIC DNA]</scope>
    <source>
        <strain evidence="2">UoL-UT</strain>
    </source>
</reference>
<evidence type="ECO:0000313" key="3">
    <source>
        <dbReference type="Proteomes" id="UP000288716"/>
    </source>
</evidence>
<dbReference type="AlphaFoldDB" id="A0A443S310"/>
<dbReference type="InterPro" id="IPR019734">
    <property type="entry name" value="TPR_rpt"/>
</dbReference>
<dbReference type="PANTHER" id="PTHR31859">
    <property type="entry name" value="TETRATRICOPEPTIDE REPEAT PROTEIN 39 FAMILY MEMBER"/>
    <property type="match status" value="1"/>
</dbReference>
<dbReference type="SUPFAM" id="SSF48452">
    <property type="entry name" value="TPR-like"/>
    <property type="match status" value="1"/>
</dbReference>
<keyword evidence="3" id="KW-1185">Reference proteome</keyword>
<dbReference type="PANTHER" id="PTHR31859:SF1">
    <property type="entry name" value="TETRATRICOPEPTIDE REPEAT PROTEIN 39C"/>
    <property type="match status" value="1"/>
</dbReference>
<dbReference type="Gene3D" id="1.25.40.10">
    <property type="entry name" value="Tetratricopeptide repeat domain"/>
    <property type="match status" value="1"/>
</dbReference>
<name>A0A443S310_9ACAR</name>
<dbReference type="InterPro" id="IPR011990">
    <property type="entry name" value="TPR-like_helical_dom_sf"/>
</dbReference>